<dbReference type="InterPro" id="IPR004799">
    <property type="entry name" value="Periplasmic_diS_OxRdtase_DsbE"/>
</dbReference>
<dbReference type="EMBL" id="UOEF01000077">
    <property type="protein sequence ID" value="VAV89564.1"/>
    <property type="molecule type" value="Genomic_DNA"/>
</dbReference>
<organism evidence="7">
    <name type="scientific">hydrothermal vent metagenome</name>
    <dbReference type="NCBI Taxonomy" id="652676"/>
    <lineage>
        <taxon>unclassified sequences</taxon>
        <taxon>metagenomes</taxon>
        <taxon>ecological metagenomes</taxon>
    </lineage>
</organism>
<dbReference type="PANTHER" id="PTHR42852:SF6">
    <property type="entry name" value="THIOL:DISULFIDE INTERCHANGE PROTEIN DSBE"/>
    <property type="match status" value="1"/>
</dbReference>
<gene>
    <name evidence="7" type="ORF">MNBD_ALPHA04-1215</name>
</gene>
<name>A0A3B0R8D0_9ZZZZ</name>
<evidence type="ECO:0000256" key="2">
    <source>
        <dbReference type="ARBA" id="ARBA00007758"/>
    </source>
</evidence>
<sequence length="175" mass="19161">MKRWLLWVPLALFGLFFAAVSMGLIMPKDNVIESKMVGKKMPEFSLPPAIEQRPGLASTDLGKGKPSLLNVFASWCLPCIAEAPHLLELEKAGVEINAIASRDTSTDVANFLNRWGNPYTRIGSDTRSAVQLEIGSSGVPETFVIDGNGVIVHQHIGDIRKENVPELLKILRDAK</sequence>
<dbReference type="InterPro" id="IPR036249">
    <property type="entry name" value="Thioredoxin-like_sf"/>
</dbReference>
<accession>A0A3B0R8D0</accession>
<dbReference type="InterPro" id="IPR050553">
    <property type="entry name" value="Thioredoxin_ResA/DsbE_sf"/>
</dbReference>
<dbReference type="GO" id="GO:0030288">
    <property type="term" value="C:outer membrane-bounded periplasmic space"/>
    <property type="evidence" value="ECO:0007669"/>
    <property type="project" value="InterPro"/>
</dbReference>
<dbReference type="GO" id="GO:0015036">
    <property type="term" value="F:disulfide oxidoreductase activity"/>
    <property type="evidence" value="ECO:0007669"/>
    <property type="project" value="InterPro"/>
</dbReference>
<evidence type="ECO:0000256" key="3">
    <source>
        <dbReference type="ARBA" id="ARBA00022748"/>
    </source>
</evidence>
<dbReference type="NCBIfam" id="TIGR00385">
    <property type="entry name" value="dsbE"/>
    <property type="match status" value="1"/>
</dbReference>
<evidence type="ECO:0000256" key="5">
    <source>
        <dbReference type="ARBA" id="ARBA00023284"/>
    </source>
</evidence>
<evidence type="ECO:0000313" key="7">
    <source>
        <dbReference type="EMBL" id="VAV89564.1"/>
    </source>
</evidence>
<comment type="subcellular location">
    <subcellularLocation>
        <location evidence="1">Cell envelope</location>
    </subcellularLocation>
</comment>
<dbReference type="InterPro" id="IPR013766">
    <property type="entry name" value="Thioredoxin_domain"/>
</dbReference>
<evidence type="ECO:0000256" key="4">
    <source>
        <dbReference type="ARBA" id="ARBA00023157"/>
    </source>
</evidence>
<evidence type="ECO:0000259" key="6">
    <source>
        <dbReference type="PROSITE" id="PS51352"/>
    </source>
</evidence>
<dbReference type="PANTHER" id="PTHR42852">
    <property type="entry name" value="THIOL:DISULFIDE INTERCHANGE PROTEIN DSBE"/>
    <property type="match status" value="1"/>
</dbReference>
<dbReference type="InterPro" id="IPR013740">
    <property type="entry name" value="Redoxin"/>
</dbReference>
<evidence type="ECO:0000256" key="1">
    <source>
        <dbReference type="ARBA" id="ARBA00004196"/>
    </source>
</evidence>
<dbReference type="Gene3D" id="3.40.30.10">
    <property type="entry name" value="Glutaredoxin"/>
    <property type="match status" value="1"/>
</dbReference>
<protein>
    <submittedName>
        <fullName evidence="7">Cytochrome c-type biogenesis protein CcmG/DsbE, thiol:disulfide oxidoreductase</fullName>
    </submittedName>
</protein>
<keyword evidence="3" id="KW-0201">Cytochrome c-type biogenesis</keyword>
<feature type="domain" description="Thioredoxin" evidence="6">
    <location>
        <begin position="35"/>
        <end position="175"/>
    </location>
</feature>
<dbReference type="AlphaFoldDB" id="A0A3B0R8D0"/>
<keyword evidence="4" id="KW-1015">Disulfide bond</keyword>
<dbReference type="GO" id="GO:0017004">
    <property type="term" value="P:cytochrome complex assembly"/>
    <property type="evidence" value="ECO:0007669"/>
    <property type="project" value="UniProtKB-KW"/>
</dbReference>
<dbReference type="SUPFAM" id="SSF52833">
    <property type="entry name" value="Thioredoxin-like"/>
    <property type="match status" value="1"/>
</dbReference>
<reference evidence="7" key="1">
    <citation type="submission" date="2018-06" db="EMBL/GenBank/DDBJ databases">
        <authorList>
            <person name="Zhirakovskaya E."/>
        </authorList>
    </citation>
    <scope>NUCLEOTIDE SEQUENCE</scope>
</reference>
<dbReference type="Pfam" id="PF08534">
    <property type="entry name" value="Redoxin"/>
    <property type="match status" value="1"/>
</dbReference>
<keyword evidence="5" id="KW-0676">Redox-active center</keyword>
<comment type="similarity">
    <text evidence="2">Belongs to the thioredoxin family. DsbE subfamily.</text>
</comment>
<dbReference type="PROSITE" id="PS51352">
    <property type="entry name" value="THIOREDOXIN_2"/>
    <property type="match status" value="1"/>
</dbReference>
<proteinExistence type="inferred from homology"/>